<comment type="caution">
    <text evidence="3">The sequence shown here is derived from an EMBL/GenBank/DDBJ whole genome shotgun (WGS) entry which is preliminary data.</text>
</comment>
<dbReference type="SMART" id="SM00034">
    <property type="entry name" value="CLECT"/>
    <property type="match status" value="2"/>
</dbReference>
<keyword evidence="3" id="KW-0675">Receptor</keyword>
<feature type="domain" description="C-type lectin" evidence="2">
    <location>
        <begin position="131"/>
        <end position="250"/>
    </location>
</feature>
<dbReference type="Gene3D" id="3.10.100.10">
    <property type="entry name" value="Mannose-Binding Protein A, subunit A"/>
    <property type="match status" value="2"/>
</dbReference>
<dbReference type="Pfam" id="PF00059">
    <property type="entry name" value="Lectin_C"/>
    <property type="match status" value="2"/>
</dbReference>
<dbReference type="InterPro" id="IPR001304">
    <property type="entry name" value="C-type_lectin-like"/>
</dbReference>
<dbReference type="InterPro" id="IPR016187">
    <property type="entry name" value="CTDL_fold"/>
</dbReference>
<protein>
    <submittedName>
        <fullName evidence="3">Putative C-type mannose receptor 2-like</fullName>
    </submittedName>
</protein>
<reference evidence="3 4" key="1">
    <citation type="submission" date="2018-04" db="EMBL/GenBank/DDBJ databases">
        <authorList>
            <person name="Zhang X."/>
            <person name="Yuan J."/>
            <person name="Li F."/>
            <person name="Xiang J."/>
        </authorList>
    </citation>
    <scope>NUCLEOTIDE SEQUENCE [LARGE SCALE GENOMIC DNA]</scope>
    <source>
        <tissue evidence="3">Muscle</tissue>
    </source>
</reference>
<keyword evidence="4" id="KW-1185">Reference proteome</keyword>
<keyword evidence="1" id="KW-0732">Signal</keyword>
<feature type="chain" id="PRO_5018698324" evidence="1">
    <location>
        <begin position="18"/>
        <end position="255"/>
    </location>
</feature>
<dbReference type="OrthoDB" id="6345555at2759"/>
<dbReference type="SUPFAM" id="SSF56436">
    <property type="entry name" value="C-type lectin-like"/>
    <property type="match status" value="2"/>
</dbReference>
<feature type="domain" description="C-type lectin" evidence="2">
    <location>
        <begin position="37"/>
        <end position="135"/>
    </location>
</feature>
<evidence type="ECO:0000313" key="4">
    <source>
        <dbReference type="Proteomes" id="UP000283509"/>
    </source>
</evidence>
<name>A0A3R7P8F9_PENVA</name>
<feature type="signal peptide" evidence="1">
    <location>
        <begin position="1"/>
        <end position="17"/>
    </location>
</feature>
<dbReference type="Proteomes" id="UP000283509">
    <property type="component" value="Unassembled WGS sequence"/>
</dbReference>
<dbReference type="EMBL" id="QCYY01003380">
    <property type="protein sequence ID" value="ROT63781.1"/>
    <property type="molecule type" value="Genomic_DNA"/>
</dbReference>
<gene>
    <name evidence="3" type="ORF">C7M84_018315</name>
</gene>
<dbReference type="CDD" id="cd00037">
    <property type="entry name" value="CLECT"/>
    <property type="match status" value="1"/>
</dbReference>
<evidence type="ECO:0000259" key="2">
    <source>
        <dbReference type="PROSITE" id="PS50041"/>
    </source>
</evidence>
<evidence type="ECO:0000256" key="1">
    <source>
        <dbReference type="SAM" id="SignalP"/>
    </source>
</evidence>
<dbReference type="InterPro" id="IPR050111">
    <property type="entry name" value="C-type_lectin/snaclec_domain"/>
</dbReference>
<evidence type="ECO:0000313" key="3">
    <source>
        <dbReference type="EMBL" id="ROT63781.1"/>
    </source>
</evidence>
<reference evidence="3 4" key="2">
    <citation type="submission" date="2019-01" db="EMBL/GenBank/DDBJ databases">
        <title>The decoding of complex shrimp genome reveals the adaptation for benthos swimmer, frequently molting mechanism and breeding impact on genome.</title>
        <authorList>
            <person name="Sun Y."/>
            <person name="Gao Y."/>
            <person name="Yu Y."/>
        </authorList>
    </citation>
    <scope>NUCLEOTIDE SEQUENCE [LARGE SCALE GENOMIC DNA]</scope>
    <source>
        <tissue evidence="3">Muscle</tissue>
    </source>
</reference>
<sequence>MLRLSLLLANAVSVTRSARSKLNREANGICLDGWTLQEATCFLVSNSSGNWFEGQDFCYRFGASLAVVSSAYQQGALSGMLNGDTWIGLHGLNFDHTYSWGDGSPFIFSSWAEGKPTVSGSFWNLGKIEACVEMRQEFQYHWNNAHCDSCAAAQLQHPPVRIGLGGVLASITSEDEQAFVSGLLNSSAWIGLSDQETEGEFTWEDGSPFNYDSWEEGEPDNLYMYLSIGVGEDCVEMKQEYDYRWNDEFCLAAKA</sequence>
<dbReference type="AlphaFoldDB" id="A0A3R7P8F9"/>
<dbReference type="STRING" id="6689.A0A3R7P8F9"/>
<dbReference type="PROSITE" id="PS50041">
    <property type="entry name" value="C_TYPE_LECTIN_2"/>
    <property type="match status" value="2"/>
</dbReference>
<organism evidence="3 4">
    <name type="scientific">Penaeus vannamei</name>
    <name type="common">Whiteleg shrimp</name>
    <name type="synonym">Litopenaeus vannamei</name>
    <dbReference type="NCBI Taxonomy" id="6689"/>
    <lineage>
        <taxon>Eukaryota</taxon>
        <taxon>Metazoa</taxon>
        <taxon>Ecdysozoa</taxon>
        <taxon>Arthropoda</taxon>
        <taxon>Crustacea</taxon>
        <taxon>Multicrustacea</taxon>
        <taxon>Malacostraca</taxon>
        <taxon>Eumalacostraca</taxon>
        <taxon>Eucarida</taxon>
        <taxon>Decapoda</taxon>
        <taxon>Dendrobranchiata</taxon>
        <taxon>Penaeoidea</taxon>
        <taxon>Penaeidae</taxon>
        <taxon>Penaeus</taxon>
    </lineage>
</organism>
<dbReference type="InterPro" id="IPR016186">
    <property type="entry name" value="C-type_lectin-like/link_sf"/>
</dbReference>
<proteinExistence type="predicted"/>
<accession>A0A3R7P8F9</accession>
<dbReference type="PANTHER" id="PTHR22803">
    <property type="entry name" value="MANNOSE, PHOSPHOLIPASE, LECTIN RECEPTOR RELATED"/>
    <property type="match status" value="1"/>
</dbReference>